<evidence type="ECO:0000256" key="2">
    <source>
        <dbReference type="ARBA" id="ARBA00022448"/>
    </source>
</evidence>
<dbReference type="Proteomes" id="UP000324629">
    <property type="component" value="Unassembled WGS sequence"/>
</dbReference>
<reference evidence="13 14" key="1">
    <citation type="journal article" date="2019" name="Gigascience">
        <title>Whole-genome sequence of the oriental lung fluke Paragonimus westermani.</title>
        <authorList>
            <person name="Oey H."/>
            <person name="Zakrzewski M."/>
            <person name="Narain K."/>
            <person name="Devi K.R."/>
            <person name="Agatsuma T."/>
            <person name="Nawaratna S."/>
            <person name="Gobert G.N."/>
            <person name="Jones M.K."/>
            <person name="Ragan M.A."/>
            <person name="McManus D.P."/>
            <person name="Krause L."/>
        </authorList>
    </citation>
    <scope>NUCLEOTIDE SEQUENCE [LARGE SCALE GENOMIC DNA]</scope>
    <source>
        <strain evidence="13 14">IND2009</strain>
    </source>
</reference>
<comment type="subcellular location">
    <subcellularLocation>
        <location evidence="1">Membrane</location>
        <topology evidence="1">Multi-pass membrane protein</topology>
    </subcellularLocation>
</comment>
<feature type="compositionally biased region" description="Acidic residues" evidence="10">
    <location>
        <begin position="284"/>
        <end position="295"/>
    </location>
</feature>
<evidence type="ECO:0000256" key="4">
    <source>
        <dbReference type="ARBA" id="ARBA00022737"/>
    </source>
</evidence>
<evidence type="ECO:0000256" key="11">
    <source>
        <dbReference type="SAM" id="Phobius"/>
    </source>
</evidence>
<keyword evidence="3 11" id="KW-0812">Transmembrane</keyword>
<keyword evidence="8 11" id="KW-0472">Membrane</keyword>
<evidence type="ECO:0000256" key="5">
    <source>
        <dbReference type="ARBA" id="ARBA00022989"/>
    </source>
</evidence>
<feature type="domain" description="Ion transport" evidence="12">
    <location>
        <begin position="20"/>
        <end position="154"/>
    </location>
</feature>
<evidence type="ECO:0000313" key="14">
    <source>
        <dbReference type="Proteomes" id="UP000324629"/>
    </source>
</evidence>
<gene>
    <name evidence="13" type="ORF">DEA37_0001323</name>
</gene>
<feature type="transmembrane region" description="Helical" evidence="11">
    <location>
        <begin position="20"/>
        <end position="46"/>
    </location>
</feature>
<evidence type="ECO:0000256" key="8">
    <source>
        <dbReference type="ARBA" id="ARBA00023136"/>
    </source>
</evidence>
<feature type="transmembrane region" description="Helical" evidence="11">
    <location>
        <begin position="53"/>
        <end position="72"/>
    </location>
</feature>
<accession>A0A5J4P1S4</accession>
<evidence type="ECO:0000256" key="9">
    <source>
        <dbReference type="ARBA" id="ARBA00023303"/>
    </source>
</evidence>
<feature type="transmembrane region" description="Helical" evidence="11">
    <location>
        <begin position="120"/>
        <end position="145"/>
    </location>
</feature>
<sequence length="295" mass="33154">MRETGVREKWQWGTGTTGVFLAWMYLLLFVRKGPLFGIFVIMFVVVMETFAKFFVVFSPFLFAFALSFHALLANQIAFRDVRNSVIKTFAMGIGELDTSATLFERFTDPEVEKEVYYEGITYVLFVVFISLVSIVMMNLLVGLAVDDIKGVQRKAAFIRQEMKIDEDDESCEPVKKSPEKRLEEVQTQLAQIARLLNRLVDIVNAGSVMPTGMYRRSSASNAARSVRTRRSAGDTVETPMRRAANTNTFEPQFGTETRGFPLVDSQMASAFSQASGPLPRLAVDEDLDEEPISFG</sequence>
<dbReference type="AlphaFoldDB" id="A0A5J4P1S4"/>
<evidence type="ECO:0000256" key="1">
    <source>
        <dbReference type="ARBA" id="ARBA00004141"/>
    </source>
</evidence>
<evidence type="ECO:0000256" key="6">
    <source>
        <dbReference type="ARBA" id="ARBA00023043"/>
    </source>
</evidence>
<evidence type="ECO:0000256" key="7">
    <source>
        <dbReference type="ARBA" id="ARBA00023065"/>
    </source>
</evidence>
<dbReference type="InterPro" id="IPR052076">
    <property type="entry name" value="TRP_cation_channel"/>
</dbReference>
<keyword evidence="4" id="KW-0677">Repeat</keyword>
<keyword evidence="2" id="KW-0813">Transport</keyword>
<evidence type="ECO:0000256" key="3">
    <source>
        <dbReference type="ARBA" id="ARBA00022692"/>
    </source>
</evidence>
<keyword evidence="5 11" id="KW-1133">Transmembrane helix</keyword>
<dbReference type="InterPro" id="IPR005821">
    <property type="entry name" value="Ion_trans_dom"/>
</dbReference>
<dbReference type="GO" id="GO:0005216">
    <property type="term" value="F:monoatomic ion channel activity"/>
    <property type="evidence" value="ECO:0007669"/>
    <property type="project" value="InterPro"/>
</dbReference>
<dbReference type="EMBL" id="QNGE01000243">
    <property type="protein sequence ID" value="KAA3681258.1"/>
    <property type="molecule type" value="Genomic_DNA"/>
</dbReference>
<dbReference type="GO" id="GO:1902495">
    <property type="term" value="C:transmembrane transporter complex"/>
    <property type="evidence" value="ECO:0007669"/>
    <property type="project" value="TreeGrafter"/>
</dbReference>
<organism evidence="13 14">
    <name type="scientific">Paragonimus westermani</name>
    <dbReference type="NCBI Taxonomy" id="34504"/>
    <lineage>
        <taxon>Eukaryota</taxon>
        <taxon>Metazoa</taxon>
        <taxon>Spiralia</taxon>
        <taxon>Lophotrochozoa</taxon>
        <taxon>Platyhelminthes</taxon>
        <taxon>Trematoda</taxon>
        <taxon>Digenea</taxon>
        <taxon>Plagiorchiida</taxon>
        <taxon>Troglotremata</taxon>
        <taxon>Troglotrematidae</taxon>
        <taxon>Paragonimus</taxon>
    </lineage>
</organism>
<dbReference type="PANTHER" id="PTHR47143">
    <property type="entry name" value="TRANSIENT RECEPTOR POTENTIAL CATION CHANNEL PROTEIN PAINLESS"/>
    <property type="match status" value="1"/>
</dbReference>
<evidence type="ECO:0000259" key="12">
    <source>
        <dbReference type="Pfam" id="PF00520"/>
    </source>
</evidence>
<keyword evidence="14" id="KW-1185">Reference proteome</keyword>
<evidence type="ECO:0000313" key="13">
    <source>
        <dbReference type="EMBL" id="KAA3681258.1"/>
    </source>
</evidence>
<name>A0A5J4P1S4_9TREM</name>
<evidence type="ECO:0000256" key="10">
    <source>
        <dbReference type="SAM" id="MobiDB-lite"/>
    </source>
</evidence>
<keyword evidence="6" id="KW-0040">ANK repeat</keyword>
<proteinExistence type="predicted"/>
<comment type="caution">
    <text evidence="13">The sequence shown here is derived from an EMBL/GenBank/DDBJ whole genome shotgun (WGS) entry which is preliminary data.</text>
</comment>
<dbReference type="Pfam" id="PF00520">
    <property type="entry name" value="Ion_trans"/>
    <property type="match status" value="1"/>
</dbReference>
<dbReference type="PANTHER" id="PTHR47143:SF3">
    <property type="entry name" value="PWWP DOMAIN-CONTAINING PROTEIN"/>
    <property type="match status" value="1"/>
</dbReference>
<protein>
    <recommendedName>
        <fullName evidence="12">Ion transport domain-containing protein</fullName>
    </recommendedName>
</protein>
<keyword evidence="7" id="KW-0406">Ion transport</keyword>
<keyword evidence="9" id="KW-0407">Ion channel</keyword>
<feature type="region of interest" description="Disordered" evidence="10">
    <location>
        <begin position="273"/>
        <end position="295"/>
    </location>
</feature>